<keyword evidence="3" id="KW-1185">Reference proteome</keyword>
<dbReference type="EMBL" id="CAKMRJ010000001">
    <property type="protein sequence ID" value="CAH1413360.1"/>
    <property type="molecule type" value="Genomic_DNA"/>
</dbReference>
<evidence type="ECO:0000313" key="2">
    <source>
        <dbReference type="EMBL" id="CAH1413360.1"/>
    </source>
</evidence>
<sequence>MIMGKNLRLFVLMLLLTLFATDETFMNPTKAVVCVIGIPNLSLTTISNRRQGVNDLTTDLMNPMTQEAPPSSSESIEVDSGGRLLMCV</sequence>
<reference evidence="2 3" key="1">
    <citation type="submission" date="2022-01" db="EMBL/GenBank/DDBJ databases">
        <authorList>
            <person name="Xiong W."/>
            <person name="Schranz E."/>
        </authorList>
    </citation>
    <scope>NUCLEOTIDE SEQUENCE [LARGE SCALE GENOMIC DNA]</scope>
</reference>
<gene>
    <name evidence="2" type="ORF">LVIROSA_LOCUS1324</name>
</gene>
<name>A0AAU9LH26_9ASTR</name>
<dbReference type="Proteomes" id="UP001157418">
    <property type="component" value="Unassembled WGS sequence"/>
</dbReference>
<keyword evidence="1" id="KW-0732">Signal</keyword>
<protein>
    <submittedName>
        <fullName evidence="2">Uncharacterized protein</fullName>
    </submittedName>
</protein>
<accession>A0AAU9LH26</accession>
<evidence type="ECO:0000256" key="1">
    <source>
        <dbReference type="SAM" id="SignalP"/>
    </source>
</evidence>
<evidence type="ECO:0000313" key="3">
    <source>
        <dbReference type="Proteomes" id="UP001157418"/>
    </source>
</evidence>
<dbReference type="AlphaFoldDB" id="A0AAU9LH26"/>
<feature type="chain" id="PRO_5043751046" evidence="1">
    <location>
        <begin position="23"/>
        <end position="88"/>
    </location>
</feature>
<feature type="signal peptide" evidence="1">
    <location>
        <begin position="1"/>
        <end position="22"/>
    </location>
</feature>
<comment type="caution">
    <text evidence="2">The sequence shown here is derived from an EMBL/GenBank/DDBJ whole genome shotgun (WGS) entry which is preliminary data.</text>
</comment>
<proteinExistence type="predicted"/>
<organism evidence="2 3">
    <name type="scientific">Lactuca virosa</name>
    <dbReference type="NCBI Taxonomy" id="75947"/>
    <lineage>
        <taxon>Eukaryota</taxon>
        <taxon>Viridiplantae</taxon>
        <taxon>Streptophyta</taxon>
        <taxon>Embryophyta</taxon>
        <taxon>Tracheophyta</taxon>
        <taxon>Spermatophyta</taxon>
        <taxon>Magnoliopsida</taxon>
        <taxon>eudicotyledons</taxon>
        <taxon>Gunneridae</taxon>
        <taxon>Pentapetalae</taxon>
        <taxon>asterids</taxon>
        <taxon>campanulids</taxon>
        <taxon>Asterales</taxon>
        <taxon>Asteraceae</taxon>
        <taxon>Cichorioideae</taxon>
        <taxon>Cichorieae</taxon>
        <taxon>Lactucinae</taxon>
        <taxon>Lactuca</taxon>
    </lineage>
</organism>